<dbReference type="AlphaFoldDB" id="C0FUN2"/>
<accession>C0FUN2</accession>
<dbReference type="Proteomes" id="UP000003561">
    <property type="component" value="Unassembled WGS sequence"/>
</dbReference>
<evidence type="ECO:0000313" key="2">
    <source>
        <dbReference type="EMBL" id="EEG93661.1"/>
    </source>
</evidence>
<feature type="transmembrane region" description="Helical" evidence="1">
    <location>
        <begin position="31"/>
        <end position="52"/>
    </location>
</feature>
<gene>
    <name evidence="2" type="ORF">ROSEINA2194_02453</name>
</gene>
<name>C0FUN2_9FIRM</name>
<protein>
    <submittedName>
        <fullName evidence="2">Uncharacterized protein</fullName>
    </submittedName>
</protein>
<reference evidence="2 3" key="1">
    <citation type="submission" date="2009-02" db="EMBL/GenBank/DDBJ databases">
        <authorList>
            <person name="Fulton L."/>
            <person name="Clifton S."/>
            <person name="Fulton B."/>
            <person name="Xu J."/>
            <person name="Minx P."/>
            <person name="Pepin K.H."/>
            <person name="Johnson M."/>
            <person name="Bhonagiri V."/>
            <person name="Nash W.E."/>
            <person name="Mardis E.R."/>
            <person name="Wilson R.K."/>
        </authorList>
    </citation>
    <scope>NUCLEOTIDE SEQUENCE [LARGE SCALE GENOMIC DNA]</scope>
    <source>
        <strain evidence="2 3">DSM 16841</strain>
    </source>
</reference>
<keyword evidence="1" id="KW-0472">Membrane</keyword>
<reference evidence="2 3" key="2">
    <citation type="submission" date="2009-03" db="EMBL/GenBank/DDBJ databases">
        <title>Draft genome sequence of Roseburia inulinivorans (DSM 16841).</title>
        <authorList>
            <person name="Sudarsanam P."/>
            <person name="Ley R."/>
            <person name="Guruge J."/>
            <person name="Turnbaugh P.J."/>
            <person name="Mahowald M."/>
            <person name="Liep D."/>
            <person name="Gordon J."/>
        </authorList>
    </citation>
    <scope>NUCLEOTIDE SEQUENCE [LARGE SCALE GENOMIC DNA]</scope>
    <source>
        <strain evidence="2 3">DSM 16841</strain>
    </source>
</reference>
<dbReference type="GeneID" id="75162836"/>
<keyword evidence="1" id="KW-1133">Transmembrane helix</keyword>
<evidence type="ECO:0000313" key="3">
    <source>
        <dbReference type="Proteomes" id="UP000003561"/>
    </source>
</evidence>
<dbReference type="RefSeq" id="WP_007886670.1">
    <property type="nucleotide sequence ID" value="NZ_JAJFOJ010000001.1"/>
</dbReference>
<comment type="caution">
    <text evidence="2">The sequence shown here is derived from an EMBL/GenBank/DDBJ whole genome shotgun (WGS) entry which is preliminary data.</text>
</comment>
<dbReference type="EMBL" id="ACFY01000095">
    <property type="protein sequence ID" value="EEG93661.1"/>
    <property type="molecule type" value="Genomic_DNA"/>
</dbReference>
<proteinExistence type="predicted"/>
<keyword evidence="1" id="KW-0812">Transmembrane</keyword>
<evidence type="ECO:0000256" key="1">
    <source>
        <dbReference type="SAM" id="Phobius"/>
    </source>
</evidence>
<organism evidence="2 3">
    <name type="scientific">Roseburia inulinivorans DSM 16841</name>
    <dbReference type="NCBI Taxonomy" id="622312"/>
    <lineage>
        <taxon>Bacteria</taxon>
        <taxon>Bacillati</taxon>
        <taxon>Bacillota</taxon>
        <taxon>Clostridia</taxon>
        <taxon>Lachnospirales</taxon>
        <taxon>Lachnospiraceae</taxon>
        <taxon>Roseburia</taxon>
    </lineage>
</organism>
<sequence length="161" mass="18486">MVKYKQENLTGTFVRRRKEEKDSMRSVRQKYISLILILSMFFLGMCCGSTQADSSLMYGILHHTDSVFVNSGVDDLPEQLSTDTTERMISANAYLRQEGRRINTRTNRAVNCLFLIVELLSQLFPIIFACSVLSQTYRAPGNHVIVRYIHKKDGKKNNETI</sequence>